<proteinExistence type="predicted"/>
<dbReference type="Proteomes" id="UP000242877">
    <property type="component" value="Unassembled WGS sequence"/>
</dbReference>
<evidence type="ECO:0000313" key="2">
    <source>
        <dbReference type="EMBL" id="KZZ87501.1"/>
    </source>
</evidence>
<sequence length="272" mass="28755">MGGGPEALYLPHQSLASSAAAPSSANRIPPMSSVEAMSMSAPYGLLQSHQSPFPSSSGSTFADEQRLSLSQSLSSRQSMSSSTHSPMGMSDSTMSSPQELNHYPGYWSQNTNQYTNFNSGRNSVNMPLASGSVAQSAYNIQPHTASYQSPPPRSSTGTSSTVVSPHQQQQQLQQPPPISQMMITTVPDHETLPALAQQHPAVDSDMQRHTLVKGCGKAAAASEEKSGSTKPSTPGTRSPASIKSLPHSTEQTQTPKRAATHDLSPLHSATEL</sequence>
<evidence type="ECO:0000256" key="1">
    <source>
        <dbReference type="SAM" id="MobiDB-lite"/>
    </source>
</evidence>
<gene>
    <name evidence="2" type="ORF">AAP_05584</name>
</gene>
<protein>
    <submittedName>
        <fullName evidence="2">Uncharacterized protein</fullName>
    </submittedName>
</protein>
<dbReference type="AlphaFoldDB" id="A0A167VGM9"/>
<evidence type="ECO:0000313" key="3">
    <source>
        <dbReference type="Proteomes" id="UP000242877"/>
    </source>
</evidence>
<reference evidence="2 3" key="1">
    <citation type="journal article" date="2016" name="Genome Biol. Evol.">
        <title>Divergent and convergent evolution of fungal pathogenicity.</title>
        <authorList>
            <person name="Shang Y."/>
            <person name="Xiao G."/>
            <person name="Zheng P."/>
            <person name="Cen K."/>
            <person name="Zhan S."/>
            <person name="Wang C."/>
        </authorList>
    </citation>
    <scope>NUCLEOTIDE SEQUENCE [LARGE SCALE GENOMIC DNA]</scope>
    <source>
        <strain evidence="2 3">ARSEF 7405</strain>
    </source>
</reference>
<feature type="compositionally biased region" description="Polar residues" evidence="1">
    <location>
        <begin position="229"/>
        <end position="255"/>
    </location>
</feature>
<feature type="compositionally biased region" description="Low complexity" evidence="1">
    <location>
        <begin position="67"/>
        <end position="92"/>
    </location>
</feature>
<organism evidence="2 3">
    <name type="scientific">Ascosphaera apis ARSEF 7405</name>
    <dbReference type="NCBI Taxonomy" id="392613"/>
    <lineage>
        <taxon>Eukaryota</taxon>
        <taxon>Fungi</taxon>
        <taxon>Dikarya</taxon>
        <taxon>Ascomycota</taxon>
        <taxon>Pezizomycotina</taxon>
        <taxon>Eurotiomycetes</taxon>
        <taxon>Eurotiomycetidae</taxon>
        <taxon>Onygenales</taxon>
        <taxon>Ascosphaeraceae</taxon>
        <taxon>Ascosphaera</taxon>
    </lineage>
</organism>
<feature type="region of interest" description="Disordered" evidence="1">
    <location>
        <begin position="199"/>
        <end position="272"/>
    </location>
</feature>
<feature type="compositionally biased region" description="Low complexity" evidence="1">
    <location>
        <begin position="47"/>
        <end position="59"/>
    </location>
</feature>
<accession>A0A167VGM9</accession>
<dbReference type="EMBL" id="AZGZ01000033">
    <property type="protein sequence ID" value="KZZ87501.1"/>
    <property type="molecule type" value="Genomic_DNA"/>
</dbReference>
<comment type="caution">
    <text evidence="2">The sequence shown here is derived from an EMBL/GenBank/DDBJ whole genome shotgun (WGS) entry which is preliminary data.</text>
</comment>
<dbReference type="VEuPathDB" id="FungiDB:AAP_05584"/>
<dbReference type="OrthoDB" id="10668049at2759"/>
<keyword evidence="3" id="KW-1185">Reference proteome</keyword>
<feature type="region of interest" description="Disordered" evidence="1">
    <location>
        <begin position="45"/>
        <end position="107"/>
    </location>
</feature>
<feature type="region of interest" description="Disordered" evidence="1">
    <location>
        <begin position="139"/>
        <end position="178"/>
    </location>
</feature>
<name>A0A167VGM9_9EURO</name>
<feature type="compositionally biased region" description="Polar residues" evidence="1">
    <location>
        <begin position="139"/>
        <end position="148"/>
    </location>
</feature>
<feature type="compositionally biased region" description="Low complexity" evidence="1">
    <location>
        <begin position="154"/>
        <end position="173"/>
    </location>
</feature>